<dbReference type="PROSITE" id="PS00606">
    <property type="entry name" value="KS3_1"/>
    <property type="match status" value="1"/>
</dbReference>
<dbReference type="InterPro" id="IPR016036">
    <property type="entry name" value="Malonyl_transacylase_ACP-bd"/>
</dbReference>
<proteinExistence type="predicted"/>
<dbReference type="PRINTS" id="PR00081">
    <property type="entry name" value="GDHRDH"/>
</dbReference>
<dbReference type="InterPro" id="IPR049552">
    <property type="entry name" value="PKS_DH_N"/>
</dbReference>
<keyword evidence="3" id="KW-0808">Transferase</keyword>
<dbReference type="Pfam" id="PF14765">
    <property type="entry name" value="PS-DH"/>
    <property type="match status" value="1"/>
</dbReference>
<dbReference type="SMART" id="SM00822">
    <property type="entry name" value="PKS_KR"/>
    <property type="match status" value="1"/>
</dbReference>
<dbReference type="SMART" id="SM00825">
    <property type="entry name" value="PKS_KS"/>
    <property type="match status" value="1"/>
</dbReference>
<name>A0ABV7W980_9BURK</name>
<dbReference type="Gene3D" id="1.10.1200.10">
    <property type="entry name" value="ACP-like"/>
    <property type="match status" value="1"/>
</dbReference>
<dbReference type="Pfam" id="PF02801">
    <property type="entry name" value="Ketoacyl-synt_C"/>
    <property type="match status" value="1"/>
</dbReference>
<evidence type="ECO:0000256" key="1">
    <source>
        <dbReference type="ARBA" id="ARBA00022450"/>
    </source>
</evidence>
<feature type="domain" description="Ketosynthase family 3 (KS3)" evidence="4">
    <location>
        <begin position="2"/>
        <end position="462"/>
    </location>
</feature>
<dbReference type="InterPro" id="IPR050091">
    <property type="entry name" value="PKS_NRPS_Biosynth_Enz"/>
</dbReference>
<gene>
    <name evidence="5" type="ORF">ACFOPI_20550</name>
</gene>
<dbReference type="PANTHER" id="PTHR43775:SF37">
    <property type="entry name" value="SI:DKEY-61P9.11"/>
    <property type="match status" value="1"/>
</dbReference>
<dbReference type="Gene3D" id="3.10.129.110">
    <property type="entry name" value="Polyketide synthase dehydratase"/>
    <property type="match status" value="1"/>
</dbReference>
<keyword evidence="1" id="KW-0596">Phosphopantetheine</keyword>
<dbReference type="InterPro" id="IPR016039">
    <property type="entry name" value="Thiolase-like"/>
</dbReference>
<protein>
    <submittedName>
        <fullName evidence="5">SDR family NAD(P)-dependent oxidoreductase</fullName>
    </submittedName>
</protein>
<dbReference type="InterPro" id="IPR036291">
    <property type="entry name" value="NAD(P)-bd_dom_sf"/>
</dbReference>
<dbReference type="InterPro" id="IPR018201">
    <property type="entry name" value="Ketoacyl_synth_AS"/>
</dbReference>
<evidence type="ECO:0000313" key="5">
    <source>
        <dbReference type="EMBL" id="MFC3685997.1"/>
    </source>
</evidence>
<dbReference type="InterPro" id="IPR049551">
    <property type="entry name" value="PKS_DH_C"/>
</dbReference>
<dbReference type="InterPro" id="IPR014030">
    <property type="entry name" value="Ketoacyl_synth_N"/>
</dbReference>
<evidence type="ECO:0000256" key="2">
    <source>
        <dbReference type="ARBA" id="ARBA00022553"/>
    </source>
</evidence>
<evidence type="ECO:0000313" key="6">
    <source>
        <dbReference type="Proteomes" id="UP001595729"/>
    </source>
</evidence>
<dbReference type="Pfam" id="PF00109">
    <property type="entry name" value="ketoacyl-synt"/>
    <property type="match status" value="1"/>
</dbReference>
<dbReference type="EMBL" id="JBHRXX010000009">
    <property type="protein sequence ID" value="MFC3685997.1"/>
    <property type="molecule type" value="Genomic_DNA"/>
</dbReference>
<dbReference type="Gene3D" id="3.40.50.720">
    <property type="entry name" value="NAD(P)-binding Rossmann-like Domain"/>
    <property type="match status" value="1"/>
</dbReference>
<dbReference type="Gene3D" id="3.40.366.10">
    <property type="entry name" value="Malonyl-Coenzyme A Acyl Carrier Protein, domain 2"/>
    <property type="match status" value="1"/>
</dbReference>
<dbReference type="Proteomes" id="UP001595729">
    <property type="component" value="Unassembled WGS sequence"/>
</dbReference>
<keyword evidence="6" id="KW-1185">Reference proteome</keyword>
<dbReference type="SUPFAM" id="SSF53901">
    <property type="entry name" value="Thiolase-like"/>
    <property type="match status" value="1"/>
</dbReference>
<dbReference type="PROSITE" id="PS52004">
    <property type="entry name" value="KS3_2"/>
    <property type="match status" value="1"/>
</dbReference>
<dbReference type="Pfam" id="PF16197">
    <property type="entry name" value="KAsynt_C_assoc"/>
    <property type="match status" value="1"/>
</dbReference>
<comment type="caution">
    <text evidence="5">The sequence shown here is derived from an EMBL/GenBank/DDBJ whole genome shotgun (WGS) entry which is preliminary data.</text>
</comment>
<dbReference type="SUPFAM" id="SSF51735">
    <property type="entry name" value="NAD(P)-binding Rossmann-fold domains"/>
    <property type="match status" value="1"/>
</dbReference>
<dbReference type="InterPro" id="IPR042104">
    <property type="entry name" value="PKS_dehydratase_sf"/>
</dbReference>
<dbReference type="InterPro" id="IPR014031">
    <property type="entry name" value="Ketoacyl_synth_C"/>
</dbReference>
<dbReference type="InterPro" id="IPR016035">
    <property type="entry name" value="Acyl_Trfase/lysoPLipase"/>
</dbReference>
<dbReference type="Pfam" id="PF21089">
    <property type="entry name" value="PKS_DH_N"/>
    <property type="match status" value="1"/>
</dbReference>
<dbReference type="RefSeq" id="WP_382178125.1">
    <property type="nucleotide sequence ID" value="NZ_JBHRXX010000009.1"/>
</dbReference>
<dbReference type="InterPro" id="IPR013968">
    <property type="entry name" value="PKS_KR"/>
</dbReference>
<dbReference type="InterPro" id="IPR014043">
    <property type="entry name" value="Acyl_transferase_dom"/>
</dbReference>
<dbReference type="CDD" id="cd00833">
    <property type="entry name" value="PKS"/>
    <property type="match status" value="1"/>
</dbReference>
<reference evidence="6" key="1">
    <citation type="journal article" date="2019" name="Int. J. Syst. Evol. Microbiol.">
        <title>The Global Catalogue of Microorganisms (GCM) 10K type strain sequencing project: providing services to taxonomists for standard genome sequencing and annotation.</title>
        <authorList>
            <consortium name="The Broad Institute Genomics Platform"/>
            <consortium name="The Broad Institute Genome Sequencing Center for Infectious Disease"/>
            <person name="Wu L."/>
            <person name="Ma J."/>
        </authorList>
    </citation>
    <scope>NUCLEOTIDE SEQUENCE [LARGE SCALE GENOMIC DNA]</scope>
    <source>
        <strain evidence="6">KCTC 42501</strain>
    </source>
</reference>
<dbReference type="InterPro" id="IPR002347">
    <property type="entry name" value="SDR_fam"/>
</dbReference>
<dbReference type="SUPFAM" id="SSF55048">
    <property type="entry name" value="Probable ACP-binding domain of malonyl-CoA ACP transacylase"/>
    <property type="match status" value="1"/>
</dbReference>
<dbReference type="InterPro" id="IPR001227">
    <property type="entry name" value="Ac_transferase_dom_sf"/>
</dbReference>
<dbReference type="SMART" id="SM00827">
    <property type="entry name" value="PKS_AT"/>
    <property type="match status" value="1"/>
</dbReference>
<dbReference type="Pfam" id="PF00698">
    <property type="entry name" value="Acyl_transf_1"/>
    <property type="match status" value="1"/>
</dbReference>
<dbReference type="InterPro" id="IPR032821">
    <property type="entry name" value="PKS_assoc"/>
</dbReference>
<dbReference type="SUPFAM" id="SSF52151">
    <property type="entry name" value="FabD/lysophospholipase-like"/>
    <property type="match status" value="1"/>
</dbReference>
<organism evidence="5 6">
    <name type="scientific">Hydrogenophaga luteola</name>
    <dbReference type="NCBI Taxonomy" id="1591122"/>
    <lineage>
        <taxon>Bacteria</taxon>
        <taxon>Pseudomonadati</taxon>
        <taxon>Pseudomonadota</taxon>
        <taxon>Betaproteobacteria</taxon>
        <taxon>Burkholderiales</taxon>
        <taxon>Comamonadaceae</taxon>
        <taxon>Hydrogenophaga</taxon>
    </lineage>
</organism>
<evidence type="ECO:0000256" key="3">
    <source>
        <dbReference type="ARBA" id="ARBA00022679"/>
    </source>
</evidence>
<accession>A0ABV7W980</accession>
<dbReference type="InterPro" id="IPR020841">
    <property type="entry name" value="PKS_Beta-ketoAc_synthase_dom"/>
</dbReference>
<dbReference type="InterPro" id="IPR036736">
    <property type="entry name" value="ACP-like_sf"/>
</dbReference>
<sequence length="1930" mass="208628">MAQAVAIVAAACEYPDARSPNDLWEVSLFGRQAFRRLPSSRLSLTQYLRGEGDPDGLYEIEAALIEGYSFDRERFLVPLATFRNTDLSHWLALDVASRAISSLPPDSLETSRVKDRTGVVIANTLTGEFSRSALLRYRWPFIEHQVRTAAHSFLASSDLERFLGDLEQQIKAPFPDPDSDSLAGGLSNTIAGRIANHFGFRGGAHAVDGACASSLVGIVTACERLRSGELDCAVVGAVDLSLDPFELVGFARNGALARKEMRVFDRDSEGFWPGEGCGVVVLATKELAERLNWQVLGWIRGTGMSGDGHGGLTRPTTTGQLLALQRAWAMAKVAPSQADYFEAHGTGTPTGDPIELRALAKLVSETRTSRPIPVGTVKTNIGHTKAAAGMAGLIKALSVARHRIVPPTAGHYNAHAVLVEEGVREALRVPIVAESINHDRPLWMGINSFGFGGINCHIVVQGGELDVSRPTAAPKVSVSALRAELITFSAPNHTQLLEQIEQTKRLAVALSRAELQDLAAAHRPTNDSEWRAYVVASTPRELETRAAVLINSLRSDTEGTVAVGENWAWTGSQMASPRLAFLFSGQAVTAQADLSPWVARFPWLSDFAERIATREESDTAALQAFLAEVGIASIDLLGRLGLQPHSVLGHSFGELSALCAAGAIDQSTFRTLAARRGRAMNELSAPGGMLAVAIDRSTANALARDFDVDVACWNAPDRHVLSGSQEAIAHLKQHCDRVQFASSLLPTDRAFHSRLMRDAQSTFSEEISSLSLGRPTVPVASTVTGGLLSDEPLQTLLTQQFTAPVRFNDALSALGEVDLLIELGAAAGLSGLVSHLNGPRCVSVPTFAGPLDPLLHAVGVWWILGGRVNCDVLFDNRHFRPFHREALLSFFTNPCSINRDAKPVIRKTSPAPYLATSTQDAPATTFKSADPLEQLQLVIAEIADLPKRAVGADSKLLADLHLNSLRARHVVATTARRLGLQSLPFNLGDISSATVAEVASLLDSLRSEQSSGLASKDAPIPGVEVWLAALSHRWEATTEPHHTTVKQKFRLEGLPFSPPAAFDELLSDAPDAPRLLYLGDTQSERVLEILAASVDEAEKGLLVLQTAQLANGFAQSLAKEFPTARICVVELEELACGPLGLAVAEFTRLPRGYSELRLKAGRLQRRVPKVLPIQRQEPLNVITHDDVVLVTGGAKGIGAATAALIARTYGCRVALVGRSSPNDTEVLATLSVVQSLTPACFYVQADLTVPSECTRLVDAVFARFGTVSVLIHSAGTNVPTSASELTPELMTATVAAKARSLEHLLGALPANQLKLLISYSSIIGELGLPGESHYALSNEWMAERTRAYARLSPRTRCLPIAWSAWREVGMAARMDGVLEGLANADARALDTGEALETLQALIESNHGGETIIVTGRYGRLVDTATDLRTLQGSRYLETPRIYYPGIELVADCEISTDTDRYLSDHSPFGVPVFPLVAAMEAMLCAGKVLQPKIDHVRMEDLCIGDAITLRPGERAVLRTSAVRRNDGIVVVDLRSSLTEFKAVHFSARLTYQETKSLTQTRSLPGGEALAAYPLIYNGLCFHGPRFQRVAVFHKLTANHCVAGLKVGASQKWFGPLHPQRLEGGDPTSRDALLHALQGCIPHQPILPVGADSVELGALDSNRSYFLMGEQTFGDGDSFKFDVDVCDECGLIVERWRGLRLARVSSSSVDLSMQMNLDVGLLEAYVGRLLLDELKEREWTVGVCPWVDSESSQQAVQRSVGFDVALIHDANGRPVIGERFVSISHTDLLTMAVTHATKKITCDIEHHASLEQDQWRLMLGNRRWNFVCDLERMAPMLRETGALIVWTASECLSKLGCEDWPFEIGKTNVSVAPYTGPLVRLESKEIRIAVGLLHMFEQAHFTSVAVGVSDLPAASLTVPRLVHGTVAAIAE</sequence>
<dbReference type="InterPro" id="IPR057326">
    <property type="entry name" value="KR_dom"/>
</dbReference>
<evidence type="ECO:0000259" key="4">
    <source>
        <dbReference type="PROSITE" id="PS52004"/>
    </source>
</evidence>
<dbReference type="Gene3D" id="3.40.47.10">
    <property type="match status" value="1"/>
</dbReference>
<keyword evidence="2" id="KW-0597">Phosphoprotein</keyword>
<dbReference type="PANTHER" id="PTHR43775">
    <property type="entry name" value="FATTY ACID SYNTHASE"/>
    <property type="match status" value="1"/>
</dbReference>
<dbReference type="Pfam" id="PF08659">
    <property type="entry name" value="KR"/>
    <property type="match status" value="1"/>
</dbReference>